<gene>
    <name evidence="1" type="primary">Contig17120.g18238</name>
    <name evidence="1" type="ORF">STYLEM_1207</name>
</gene>
<sequence length="117" mass="12961">MNYTSLGKLATSIGIYCQIDLISCQFIPCPVFIFQQTASICGLSGNVLTITSIKSKVCRASIVDTTVAAIIAWAIKIHILKILVHQATPTAIIIFRNIFCQYNSCYKNQQQIYAELL</sequence>
<keyword evidence="2" id="KW-1185">Reference proteome</keyword>
<evidence type="ECO:0000313" key="2">
    <source>
        <dbReference type="Proteomes" id="UP000039865"/>
    </source>
</evidence>
<dbReference type="AlphaFoldDB" id="A0A077ZRZ2"/>
<dbReference type="EMBL" id="CCKQ01001142">
    <property type="protein sequence ID" value="CDW72249.1"/>
    <property type="molecule type" value="Genomic_DNA"/>
</dbReference>
<reference evidence="1 2" key="1">
    <citation type="submission" date="2014-06" db="EMBL/GenBank/DDBJ databases">
        <authorList>
            <person name="Swart Estienne"/>
        </authorList>
    </citation>
    <scope>NUCLEOTIDE SEQUENCE [LARGE SCALE GENOMIC DNA]</scope>
    <source>
        <strain evidence="1 2">130c</strain>
    </source>
</reference>
<proteinExistence type="predicted"/>
<protein>
    <submittedName>
        <fullName evidence="1">Uncharacterized protein</fullName>
    </submittedName>
</protein>
<evidence type="ECO:0000313" key="1">
    <source>
        <dbReference type="EMBL" id="CDW72249.1"/>
    </source>
</evidence>
<accession>A0A077ZRZ2</accession>
<name>A0A077ZRZ2_STYLE</name>
<dbReference type="Proteomes" id="UP000039865">
    <property type="component" value="Unassembled WGS sequence"/>
</dbReference>
<dbReference type="InParanoid" id="A0A077ZRZ2"/>
<organism evidence="1 2">
    <name type="scientific">Stylonychia lemnae</name>
    <name type="common">Ciliate</name>
    <dbReference type="NCBI Taxonomy" id="5949"/>
    <lineage>
        <taxon>Eukaryota</taxon>
        <taxon>Sar</taxon>
        <taxon>Alveolata</taxon>
        <taxon>Ciliophora</taxon>
        <taxon>Intramacronucleata</taxon>
        <taxon>Spirotrichea</taxon>
        <taxon>Stichotrichia</taxon>
        <taxon>Sporadotrichida</taxon>
        <taxon>Oxytrichidae</taxon>
        <taxon>Stylonychinae</taxon>
        <taxon>Stylonychia</taxon>
    </lineage>
</organism>